<dbReference type="PROSITE" id="PS00150">
    <property type="entry name" value="ACYLPHOSPHATASE_1"/>
    <property type="match status" value="1"/>
</dbReference>
<keyword evidence="14" id="KW-1185">Reference proteome</keyword>
<dbReference type="InterPro" id="IPR051060">
    <property type="entry name" value="Carbamoyltrans_HypF-like"/>
</dbReference>
<evidence type="ECO:0000259" key="11">
    <source>
        <dbReference type="PROSITE" id="PS51160"/>
    </source>
</evidence>
<dbReference type="PANTHER" id="PTHR42959">
    <property type="entry name" value="CARBAMOYLTRANSFERASE"/>
    <property type="match status" value="1"/>
</dbReference>
<gene>
    <name evidence="13" type="primary">hypF_2</name>
    <name evidence="13" type="ORF">GCM10023147_36560</name>
</gene>
<evidence type="ECO:0000256" key="4">
    <source>
        <dbReference type="ARBA" id="ARBA00022723"/>
    </source>
</evidence>
<dbReference type="NCBIfam" id="TIGR00143">
    <property type="entry name" value="hypF"/>
    <property type="match status" value="1"/>
</dbReference>
<evidence type="ECO:0000256" key="7">
    <source>
        <dbReference type="ARBA" id="ARBA00048220"/>
    </source>
</evidence>
<keyword evidence="9" id="KW-0378">Hydrolase</keyword>
<dbReference type="Pfam" id="PF07503">
    <property type="entry name" value="zf-HYPF"/>
    <property type="match status" value="2"/>
</dbReference>
<dbReference type="Pfam" id="PF17788">
    <property type="entry name" value="HypF_C"/>
    <property type="match status" value="1"/>
</dbReference>
<dbReference type="Proteomes" id="UP001500635">
    <property type="component" value="Unassembled WGS sequence"/>
</dbReference>
<evidence type="ECO:0000256" key="5">
    <source>
        <dbReference type="ARBA" id="ARBA00022771"/>
    </source>
</evidence>
<accession>A0ABP8K1P5</accession>
<dbReference type="InterPro" id="IPR006070">
    <property type="entry name" value="Sua5-like_dom"/>
</dbReference>
<keyword evidence="5" id="KW-0863">Zinc-finger</keyword>
<keyword evidence="6" id="KW-0862">Zinc</keyword>
<dbReference type="InterPro" id="IPR055128">
    <property type="entry name" value="HypF_C_2"/>
</dbReference>
<protein>
    <recommendedName>
        <fullName evidence="8">Carbamoyltransferase</fullName>
        <ecNumber evidence="8">6.2.-.-</ecNumber>
    </recommendedName>
</protein>
<dbReference type="Pfam" id="PF01300">
    <property type="entry name" value="Sua5_yciO_yrdC"/>
    <property type="match status" value="1"/>
</dbReference>
<evidence type="ECO:0000256" key="1">
    <source>
        <dbReference type="ARBA" id="ARBA00004711"/>
    </source>
</evidence>
<feature type="active site" evidence="9">
    <location>
        <position position="45"/>
    </location>
</feature>
<evidence type="ECO:0000313" key="13">
    <source>
        <dbReference type="EMBL" id="GAA4399342.1"/>
    </source>
</evidence>
<dbReference type="PROSITE" id="PS51160">
    <property type="entry name" value="ACYLPHOSPHATASE_3"/>
    <property type="match status" value="1"/>
</dbReference>
<feature type="active site" evidence="9">
    <location>
        <position position="27"/>
    </location>
</feature>
<name>A0ABP8K1P5_9ACTN</name>
<dbReference type="InterPro" id="IPR017945">
    <property type="entry name" value="DHBP_synth_RibB-like_a/b_dom"/>
</dbReference>
<dbReference type="Pfam" id="PF22521">
    <property type="entry name" value="HypF_C_2"/>
    <property type="match status" value="1"/>
</dbReference>
<dbReference type="SUPFAM" id="SSF55821">
    <property type="entry name" value="YrdC/RibB"/>
    <property type="match status" value="1"/>
</dbReference>
<dbReference type="EC" id="6.2.-.-" evidence="8"/>
<dbReference type="Gene3D" id="3.30.110.120">
    <property type="match status" value="1"/>
</dbReference>
<dbReference type="PIRSF" id="PIRSF006256">
    <property type="entry name" value="CMPcnvr_hdrg_mat"/>
    <property type="match status" value="1"/>
</dbReference>
<comment type="catalytic activity">
    <reaction evidence="9">
        <text>an acyl phosphate + H2O = a carboxylate + phosphate + H(+)</text>
        <dbReference type="Rhea" id="RHEA:14965"/>
        <dbReference type="ChEBI" id="CHEBI:15377"/>
        <dbReference type="ChEBI" id="CHEBI:15378"/>
        <dbReference type="ChEBI" id="CHEBI:29067"/>
        <dbReference type="ChEBI" id="CHEBI:43474"/>
        <dbReference type="ChEBI" id="CHEBI:59918"/>
        <dbReference type="EC" id="3.6.1.7"/>
    </reaction>
</comment>
<feature type="region of interest" description="Disordered" evidence="10">
    <location>
        <begin position="784"/>
        <end position="817"/>
    </location>
</feature>
<dbReference type="Gene3D" id="3.90.870.50">
    <property type="match status" value="1"/>
</dbReference>
<keyword evidence="4" id="KW-0479">Metal-binding</keyword>
<evidence type="ECO:0000256" key="9">
    <source>
        <dbReference type="PROSITE-ProRule" id="PRU00520"/>
    </source>
</evidence>
<evidence type="ECO:0000256" key="3">
    <source>
        <dbReference type="ARBA" id="ARBA00022598"/>
    </source>
</evidence>
<comment type="similarity">
    <text evidence="2 8">Belongs to the carbamoyltransferase HypF family.</text>
</comment>
<dbReference type="RefSeq" id="WP_344998663.1">
    <property type="nucleotide sequence ID" value="NZ_BAABFR010000069.1"/>
</dbReference>
<evidence type="ECO:0000259" key="12">
    <source>
        <dbReference type="PROSITE" id="PS51163"/>
    </source>
</evidence>
<feature type="domain" description="Acylphosphatase-like" evidence="11">
    <location>
        <begin position="12"/>
        <end position="98"/>
    </location>
</feature>
<proteinExistence type="inferred from homology"/>
<dbReference type="InterPro" id="IPR036046">
    <property type="entry name" value="Acylphosphatase-like_dom_sf"/>
</dbReference>
<dbReference type="InterPro" id="IPR001792">
    <property type="entry name" value="Acylphosphatase-like_dom"/>
</dbReference>
<evidence type="ECO:0000256" key="10">
    <source>
        <dbReference type="SAM" id="MobiDB-lite"/>
    </source>
</evidence>
<evidence type="ECO:0000256" key="6">
    <source>
        <dbReference type="ARBA" id="ARBA00022833"/>
    </source>
</evidence>
<dbReference type="Gene3D" id="3.30.420.40">
    <property type="match status" value="1"/>
</dbReference>
<dbReference type="InterPro" id="IPR041440">
    <property type="entry name" value="HypF_C"/>
</dbReference>
<dbReference type="InterPro" id="IPR017968">
    <property type="entry name" value="Acylphosphatase_CS"/>
</dbReference>
<dbReference type="PROSITE" id="PS51163">
    <property type="entry name" value="YRDC"/>
    <property type="match status" value="1"/>
</dbReference>
<feature type="domain" description="YrdC-like" evidence="12">
    <location>
        <begin position="210"/>
        <end position="396"/>
    </location>
</feature>
<dbReference type="InterPro" id="IPR004421">
    <property type="entry name" value="Carbamoyltransferase_HypF"/>
</dbReference>
<sequence length="817" mass="84410">MSAPTARHGVVRESLIVRGVVQGVGFRPHLARIAAELGLVGQCRNDSTAVVIEVEGAAERVEAFATRLVGEAPPLARIASVSSVRLVPCGGTGFVIAASTSGSGLRTMVPPDAATCADCLREMFDPADRRYRHPFISCTNCGPRFTITVDLPYDRRTTTMADFPMCPRCSAEYADPTDRRFHAQPIACHGCGPTLTVTGTDGRVLASGTEPSLAAIGAIIDAGEVVAIKGLGGYHLVCDAGSDGAVGALRRRKHRPDQPFAVMARDIDAVASLVALPEAAVPVLTGSEHPILLLPRRIGAAVSDSVAPGLDELGVLLPYTPVHHLLMECGRPLVVTSGNLSGDPLCFDDDDARARLGAIATAFLSHDRAIAVPCEDSVLAWAPGAGPPLPVRRSRGYAPLPIELPLPGAGPAGSPSPAVLAAGAEVKNTAALARDGQAFLSAHIGDLGSWESRLAHQAATDQMLRFHRRSPAVVVADRHPGYASRAWAVRLAADLGVPLVEVQHHHAHLAALAAETGTLDARILGLVLDGTGYGCDATVWGGEALLLGDGGTTAARLGHLGEVPLPGGDAGVRNPVRVAAALMLAHGVDLDGTPVAAELTDAERRLLTAAAPARVGWVRTSSAGRLFDAVSSLLGIRHRISYEAQAAVELEVAARRTDVAVPLRFPLLGIGGAAQQGAAVLDPGPLIADIADAVRAGVAAEVLARSFHHALADGLARLTGVLAEQHRPDAVGLTGGVFGNRLLAGLLCERLAMDGHRVLTHREVPPNDGGIALGQVAICAAGLARGRPPAGHPTASHPTASHPTASHPTASHPEHQP</sequence>
<dbReference type="InterPro" id="IPR011125">
    <property type="entry name" value="Znf_HypF"/>
</dbReference>
<dbReference type="EMBL" id="BAABFR010000069">
    <property type="protein sequence ID" value="GAA4399342.1"/>
    <property type="molecule type" value="Genomic_DNA"/>
</dbReference>
<organism evidence="13 14">
    <name type="scientific">Tsukamurella soli</name>
    <dbReference type="NCBI Taxonomy" id="644556"/>
    <lineage>
        <taxon>Bacteria</taxon>
        <taxon>Bacillati</taxon>
        <taxon>Actinomycetota</taxon>
        <taxon>Actinomycetes</taxon>
        <taxon>Mycobacteriales</taxon>
        <taxon>Tsukamurellaceae</taxon>
        <taxon>Tsukamurella</taxon>
    </lineage>
</organism>
<keyword evidence="3" id="KW-0436">Ligase</keyword>
<comment type="catalytic activity">
    <reaction evidence="7">
        <text>C-terminal L-cysteinyl-[HypE protein] + carbamoyl phosphate + ATP + H2O = C-terminal S-carboxamide-L-cysteinyl-[HypE protein] + AMP + phosphate + diphosphate + H(+)</text>
        <dbReference type="Rhea" id="RHEA:55636"/>
        <dbReference type="Rhea" id="RHEA-COMP:14247"/>
        <dbReference type="Rhea" id="RHEA-COMP:14392"/>
        <dbReference type="ChEBI" id="CHEBI:15377"/>
        <dbReference type="ChEBI" id="CHEBI:15378"/>
        <dbReference type="ChEBI" id="CHEBI:30616"/>
        <dbReference type="ChEBI" id="CHEBI:33019"/>
        <dbReference type="ChEBI" id="CHEBI:43474"/>
        <dbReference type="ChEBI" id="CHEBI:58228"/>
        <dbReference type="ChEBI" id="CHEBI:76913"/>
        <dbReference type="ChEBI" id="CHEBI:139126"/>
        <dbReference type="ChEBI" id="CHEBI:456215"/>
    </reaction>
</comment>
<feature type="compositionally biased region" description="Polar residues" evidence="10">
    <location>
        <begin position="796"/>
        <end position="809"/>
    </location>
</feature>
<evidence type="ECO:0000313" key="14">
    <source>
        <dbReference type="Proteomes" id="UP001500635"/>
    </source>
</evidence>
<evidence type="ECO:0000256" key="8">
    <source>
        <dbReference type="PIRNR" id="PIRNR006256"/>
    </source>
</evidence>
<dbReference type="SUPFAM" id="SSF54975">
    <property type="entry name" value="Acylphosphatase/BLUF domain-like"/>
    <property type="match status" value="1"/>
</dbReference>
<dbReference type="Pfam" id="PF00708">
    <property type="entry name" value="Acylphosphatase"/>
    <property type="match status" value="1"/>
</dbReference>
<dbReference type="Gene3D" id="3.30.420.360">
    <property type="match status" value="1"/>
</dbReference>
<dbReference type="PANTHER" id="PTHR42959:SF1">
    <property type="entry name" value="CARBAMOYLTRANSFERASE HYPF"/>
    <property type="match status" value="1"/>
</dbReference>
<comment type="pathway">
    <text evidence="1">Protein modification; [NiFe] hydrogenase maturation.</text>
</comment>
<evidence type="ECO:0000256" key="2">
    <source>
        <dbReference type="ARBA" id="ARBA00008097"/>
    </source>
</evidence>
<reference evidence="14" key="1">
    <citation type="journal article" date="2019" name="Int. J. Syst. Evol. Microbiol.">
        <title>The Global Catalogue of Microorganisms (GCM) 10K type strain sequencing project: providing services to taxonomists for standard genome sequencing and annotation.</title>
        <authorList>
            <consortium name="The Broad Institute Genomics Platform"/>
            <consortium name="The Broad Institute Genome Sequencing Center for Infectious Disease"/>
            <person name="Wu L."/>
            <person name="Ma J."/>
        </authorList>
    </citation>
    <scope>NUCLEOTIDE SEQUENCE [LARGE SCALE GENOMIC DNA]</scope>
    <source>
        <strain evidence="14">JCM 17688</strain>
    </source>
</reference>
<comment type="caution">
    <text evidence="13">The sequence shown here is derived from an EMBL/GenBank/DDBJ whole genome shotgun (WGS) entry which is preliminary data.</text>
</comment>